<dbReference type="InterPro" id="IPR024810">
    <property type="entry name" value="MAB21L/cGLR"/>
</dbReference>
<evidence type="ECO:0000313" key="4">
    <source>
        <dbReference type="EMBL" id="KAF2884517.1"/>
    </source>
</evidence>
<evidence type="ECO:0000256" key="1">
    <source>
        <dbReference type="SAM" id="Coils"/>
    </source>
</evidence>
<comment type="caution">
    <text evidence="4">The sequence shown here is derived from an EMBL/GenBank/DDBJ whole genome shotgun (WGS) entry which is preliminary data.</text>
</comment>
<reference evidence="4" key="1">
    <citation type="submission" date="2019-08" db="EMBL/GenBank/DDBJ databases">
        <title>The genome of the North American firefly Photinus pyralis.</title>
        <authorList>
            <consortium name="Photinus pyralis genome working group"/>
            <person name="Fallon T.R."/>
            <person name="Sander Lower S.E."/>
            <person name="Weng J.-K."/>
        </authorList>
    </citation>
    <scope>NUCLEOTIDE SEQUENCE</scope>
    <source>
        <strain evidence="4">TRF0915ILg1</strain>
        <tissue evidence="4">Whole body</tissue>
    </source>
</reference>
<keyword evidence="5" id="KW-1185">Reference proteome</keyword>
<dbReference type="OrthoDB" id="6112914at2759"/>
<protein>
    <recommendedName>
        <fullName evidence="3">Mab-21-like HhH/H2TH-like domain-containing protein</fullName>
    </recommendedName>
</protein>
<evidence type="ECO:0000313" key="5">
    <source>
        <dbReference type="Proteomes" id="UP000801492"/>
    </source>
</evidence>
<dbReference type="Gene3D" id="1.10.1410.40">
    <property type="match status" value="1"/>
</dbReference>
<feature type="compositionally biased region" description="Low complexity" evidence="2">
    <location>
        <begin position="198"/>
        <end position="209"/>
    </location>
</feature>
<dbReference type="AlphaFoldDB" id="A0A8K0G181"/>
<sequence>MGKKLSKHPRKSKTDSVKLHNGVQNVQQAEQYEIYDPEKYDLEAIEILKKEFKEDPEVFILNMLLMSFMFFDDYQEEIRTLVNTSSERGKKLNLKLIRDHQKQVLTPDSILESVNKRVKFQPSHGPNKDTLQPLVPQRMFILHDTIEIEDKNVRTDYSRIDKPSYPADIEESKEHKGFVKVNLIEKSCKIEGETRTPSTDSASSSASSKVSKRKSESSFRGDQANDNSESDDGYRMITAARTPKKIQISKKDIYSKINKLPSRCITAVKVKNEDDLSDSDSDEETDNYSGKKRKRSVHEIQLFRTHYYLNSIEFMAHFQNNVFPNTLGEVLGFAIEAINRTESISGAIYCNTIDEDQNIVQWEIIPAIAMPWPNEIAFEWTLRRRRTVWDKKEKTPIAYKWPTQKMIEEVNKLNCIVIPRGFIPKRPKKNKNPEMHIEWEVGFPKAERFLEFRMSHAQMRIFLYIIILHKYFIEPLTEKRGLIIDHIRIMMFWECETNYKAWPEHKLGTKLKLVLKNLFDHLSKAELPNYFIRGKNVLENIPRTNLVEAQNVIHRILETPSQYLLEALKHVKYAPGKFYSEPDLEKLQEILTKETVLPYGAHQTIMMQAKIKQKPEEHIKQDKGQKWNKLYREQRRIAHAENSKNLHEQKEDSINSNFSVKKRLNEDVARQILLLTFFIQHFLKIAKKSLKISSTKQTLFYLKQSFYLTKLLEDIEIEKENAKKFQMQIKEEEQNCLKKQVTEPKVPLTPKRNPSFYANEILQVKGKEINMMNLNKSYNSNAIENQPKPSTPEVNNNMKSRQNLSNANEMKKIVHVEVYEEKIKRDDVEKSIQARQHSPVKDAKRAVSFKSSYSDNANSKIASIDYDAESTSL</sequence>
<dbReference type="EMBL" id="VTPC01090161">
    <property type="protein sequence ID" value="KAF2884517.1"/>
    <property type="molecule type" value="Genomic_DNA"/>
</dbReference>
<dbReference type="PANTHER" id="PTHR10656:SF69">
    <property type="entry name" value="MAB-21-LIKE HHH_H2TH-LIKE DOMAIN-CONTAINING PROTEIN"/>
    <property type="match status" value="1"/>
</dbReference>
<dbReference type="Proteomes" id="UP000801492">
    <property type="component" value="Unassembled WGS sequence"/>
</dbReference>
<dbReference type="SMART" id="SM01265">
    <property type="entry name" value="Mab-21"/>
    <property type="match status" value="1"/>
</dbReference>
<feature type="coiled-coil region" evidence="1">
    <location>
        <begin position="708"/>
        <end position="735"/>
    </location>
</feature>
<feature type="domain" description="Mab-21-like HhH/H2TH-like" evidence="3">
    <location>
        <begin position="484"/>
        <end position="553"/>
    </location>
</feature>
<accession>A0A8K0G181</accession>
<evidence type="ECO:0000256" key="2">
    <source>
        <dbReference type="SAM" id="MobiDB-lite"/>
    </source>
</evidence>
<evidence type="ECO:0000259" key="3">
    <source>
        <dbReference type="Pfam" id="PF20266"/>
    </source>
</evidence>
<keyword evidence="1" id="KW-0175">Coiled coil</keyword>
<feature type="region of interest" description="Disordered" evidence="2">
    <location>
        <begin position="191"/>
        <end position="235"/>
    </location>
</feature>
<dbReference type="Pfam" id="PF20266">
    <property type="entry name" value="Mab-21_C"/>
    <property type="match status" value="1"/>
</dbReference>
<proteinExistence type="predicted"/>
<feature type="region of interest" description="Disordered" evidence="2">
    <location>
        <begin position="827"/>
        <end position="854"/>
    </location>
</feature>
<name>A0A8K0G181_IGNLU</name>
<dbReference type="PANTHER" id="PTHR10656">
    <property type="entry name" value="CELL FATE DETERMINING PROTEIN MAB21-RELATED"/>
    <property type="match status" value="1"/>
</dbReference>
<organism evidence="4 5">
    <name type="scientific">Ignelater luminosus</name>
    <name type="common">Cucubano</name>
    <name type="synonym">Pyrophorus luminosus</name>
    <dbReference type="NCBI Taxonomy" id="2038154"/>
    <lineage>
        <taxon>Eukaryota</taxon>
        <taxon>Metazoa</taxon>
        <taxon>Ecdysozoa</taxon>
        <taxon>Arthropoda</taxon>
        <taxon>Hexapoda</taxon>
        <taxon>Insecta</taxon>
        <taxon>Pterygota</taxon>
        <taxon>Neoptera</taxon>
        <taxon>Endopterygota</taxon>
        <taxon>Coleoptera</taxon>
        <taxon>Polyphaga</taxon>
        <taxon>Elateriformia</taxon>
        <taxon>Elateroidea</taxon>
        <taxon>Elateridae</taxon>
        <taxon>Agrypninae</taxon>
        <taxon>Pyrophorini</taxon>
        <taxon>Ignelater</taxon>
    </lineage>
</organism>
<gene>
    <name evidence="4" type="ORF">ILUMI_21662</name>
</gene>
<dbReference type="InterPro" id="IPR046906">
    <property type="entry name" value="Mab-21_HhH/H2TH-like"/>
</dbReference>